<evidence type="ECO:0000313" key="1">
    <source>
        <dbReference type="EMBL" id="KAI5664565.1"/>
    </source>
</evidence>
<gene>
    <name evidence="1" type="ORF">M9H77_23888</name>
</gene>
<proteinExistence type="predicted"/>
<organism evidence="1 2">
    <name type="scientific">Catharanthus roseus</name>
    <name type="common">Madagascar periwinkle</name>
    <name type="synonym">Vinca rosea</name>
    <dbReference type="NCBI Taxonomy" id="4058"/>
    <lineage>
        <taxon>Eukaryota</taxon>
        <taxon>Viridiplantae</taxon>
        <taxon>Streptophyta</taxon>
        <taxon>Embryophyta</taxon>
        <taxon>Tracheophyta</taxon>
        <taxon>Spermatophyta</taxon>
        <taxon>Magnoliopsida</taxon>
        <taxon>eudicotyledons</taxon>
        <taxon>Gunneridae</taxon>
        <taxon>Pentapetalae</taxon>
        <taxon>asterids</taxon>
        <taxon>lamiids</taxon>
        <taxon>Gentianales</taxon>
        <taxon>Apocynaceae</taxon>
        <taxon>Rauvolfioideae</taxon>
        <taxon>Vinceae</taxon>
        <taxon>Catharanthinae</taxon>
        <taxon>Catharanthus</taxon>
    </lineage>
</organism>
<dbReference type="Proteomes" id="UP001060085">
    <property type="component" value="Linkage Group LG05"/>
</dbReference>
<evidence type="ECO:0000313" key="2">
    <source>
        <dbReference type="Proteomes" id="UP001060085"/>
    </source>
</evidence>
<protein>
    <submittedName>
        <fullName evidence="1">Uncharacterized protein</fullName>
    </submittedName>
</protein>
<dbReference type="EMBL" id="CM044705">
    <property type="protein sequence ID" value="KAI5664565.1"/>
    <property type="molecule type" value="Genomic_DNA"/>
</dbReference>
<accession>A0ACC0AWA6</accession>
<name>A0ACC0AWA6_CATRO</name>
<keyword evidence="2" id="KW-1185">Reference proteome</keyword>
<sequence>MVVGISNQVHLLTRNNHKNYAHKIKHEEKSYHIPIDYYALDNHQDVLKPSYYQQKSQKQKDLPITPLVFTLFHDYSSHSCLDSYWLLSRLAHPLAFSKHSALKSQEDPSNFFANSNQEHQFKASTASRAAIYPRNPPNSSGQILKKAKECCLMSNGAQQAVGHSGRKADHYISCLQSRREATTLHESKGEGDSTLPRFPMLCHRIDRPSSFSFSVHLKLQRYVYTRFSSHIQRNIISIPHWSLNHSDVPFPSMEKVHRVPLYNKEVKSTCLKTP</sequence>
<reference evidence="2" key="1">
    <citation type="journal article" date="2023" name="Nat. Plants">
        <title>Single-cell RNA sequencing provides a high-resolution roadmap for understanding the multicellular compartmentation of specialized metabolism.</title>
        <authorList>
            <person name="Sun S."/>
            <person name="Shen X."/>
            <person name="Li Y."/>
            <person name="Li Y."/>
            <person name="Wang S."/>
            <person name="Li R."/>
            <person name="Zhang H."/>
            <person name="Shen G."/>
            <person name="Guo B."/>
            <person name="Wei J."/>
            <person name="Xu J."/>
            <person name="St-Pierre B."/>
            <person name="Chen S."/>
            <person name="Sun C."/>
        </authorList>
    </citation>
    <scope>NUCLEOTIDE SEQUENCE [LARGE SCALE GENOMIC DNA]</scope>
</reference>
<comment type="caution">
    <text evidence="1">The sequence shown here is derived from an EMBL/GenBank/DDBJ whole genome shotgun (WGS) entry which is preliminary data.</text>
</comment>